<evidence type="ECO:0000313" key="13">
    <source>
        <dbReference type="EMBL" id="QHL89962.1"/>
    </source>
</evidence>
<feature type="compositionally biased region" description="Acidic residues" evidence="10">
    <location>
        <begin position="66"/>
        <end position="76"/>
    </location>
</feature>
<evidence type="ECO:0000256" key="6">
    <source>
        <dbReference type="ARBA" id="ARBA00023082"/>
    </source>
</evidence>
<evidence type="ECO:0000256" key="8">
    <source>
        <dbReference type="ARBA" id="ARBA00023163"/>
    </source>
</evidence>
<gene>
    <name evidence="13" type="primary">rpoN</name>
    <name evidence="13" type="ORF">GVO57_02880</name>
</gene>
<dbReference type="GO" id="GO:0003677">
    <property type="term" value="F:DNA binding"/>
    <property type="evidence" value="ECO:0007669"/>
    <property type="project" value="UniProtKB-KW"/>
</dbReference>
<evidence type="ECO:0000256" key="1">
    <source>
        <dbReference type="ARBA" id="ARBA00008798"/>
    </source>
</evidence>
<keyword evidence="8 9" id="KW-0804">Transcription</keyword>
<name>A0A7Z2NUI9_9SPHN</name>
<keyword evidence="7 9" id="KW-0238">DNA-binding</keyword>
<dbReference type="Pfam" id="PF00309">
    <property type="entry name" value="Sigma54_AID"/>
    <property type="match status" value="1"/>
</dbReference>
<organism evidence="13 14">
    <name type="scientific">Sphingomonas changnyeongensis</name>
    <dbReference type="NCBI Taxonomy" id="2698679"/>
    <lineage>
        <taxon>Bacteria</taxon>
        <taxon>Pseudomonadati</taxon>
        <taxon>Pseudomonadota</taxon>
        <taxon>Alphaproteobacteria</taxon>
        <taxon>Sphingomonadales</taxon>
        <taxon>Sphingomonadaceae</taxon>
        <taxon>Sphingomonas</taxon>
    </lineage>
</organism>
<reference evidence="13 14" key="1">
    <citation type="submission" date="2020-01" db="EMBL/GenBank/DDBJ databases">
        <title>Sphingomonas sp. C33 whole genome sequece.</title>
        <authorList>
            <person name="Park C."/>
        </authorList>
    </citation>
    <scope>NUCLEOTIDE SEQUENCE [LARGE SCALE GENOMIC DNA]</scope>
    <source>
        <strain evidence="13 14">C33</strain>
    </source>
</reference>
<dbReference type="PIRSF" id="PIRSF000774">
    <property type="entry name" value="RpoN"/>
    <property type="match status" value="1"/>
</dbReference>
<evidence type="ECO:0000259" key="12">
    <source>
        <dbReference type="Pfam" id="PF04963"/>
    </source>
</evidence>
<dbReference type="EMBL" id="CP047895">
    <property type="protein sequence ID" value="QHL89962.1"/>
    <property type="molecule type" value="Genomic_DNA"/>
</dbReference>
<dbReference type="Gene3D" id="1.10.10.1330">
    <property type="entry name" value="RNA polymerase sigma-54 factor, core-binding domain"/>
    <property type="match status" value="1"/>
</dbReference>
<evidence type="ECO:0000259" key="11">
    <source>
        <dbReference type="Pfam" id="PF04552"/>
    </source>
</evidence>
<dbReference type="PROSITE" id="PS00717">
    <property type="entry name" value="SIGMA54_1"/>
    <property type="match status" value="1"/>
</dbReference>
<dbReference type="NCBIfam" id="NF004596">
    <property type="entry name" value="PRK05932.1-3"/>
    <property type="match status" value="1"/>
</dbReference>
<feature type="domain" description="RNA polymerase sigma factor 54 core-binding" evidence="12">
    <location>
        <begin position="171"/>
        <end position="356"/>
    </location>
</feature>
<evidence type="ECO:0000313" key="14">
    <source>
        <dbReference type="Proteomes" id="UP000464468"/>
    </source>
</evidence>
<dbReference type="GO" id="GO:0016779">
    <property type="term" value="F:nucleotidyltransferase activity"/>
    <property type="evidence" value="ECO:0007669"/>
    <property type="project" value="UniProtKB-KW"/>
</dbReference>
<dbReference type="Gene3D" id="1.10.10.60">
    <property type="entry name" value="Homeodomain-like"/>
    <property type="match status" value="1"/>
</dbReference>
<feature type="region of interest" description="Disordered" evidence="10">
    <location>
        <begin position="119"/>
        <end position="171"/>
    </location>
</feature>
<dbReference type="InterPro" id="IPR007634">
    <property type="entry name" value="RNA_pol_sigma_54_DNA-bd"/>
</dbReference>
<keyword evidence="4 9" id="KW-0548">Nucleotidyltransferase</keyword>
<evidence type="ECO:0000256" key="9">
    <source>
        <dbReference type="PIRNR" id="PIRNR000774"/>
    </source>
</evidence>
<keyword evidence="3 9" id="KW-0808">Transferase</keyword>
<dbReference type="NCBIfam" id="TIGR02395">
    <property type="entry name" value="rpoN_sigma"/>
    <property type="match status" value="1"/>
</dbReference>
<dbReference type="InterPro" id="IPR000394">
    <property type="entry name" value="RNA_pol_sigma_54"/>
</dbReference>
<protein>
    <recommendedName>
        <fullName evidence="9">RNA polymerase sigma-54 factor</fullName>
    </recommendedName>
</protein>
<dbReference type="PANTHER" id="PTHR32248">
    <property type="entry name" value="RNA POLYMERASE SIGMA-54 FACTOR"/>
    <property type="match status" value="1"/>
</dbReference>
<dbReference type="GO" id="GO:0000428">
    <property type="term" value="C:DNA-directed RNA polymerase complex"/>
    <property type="evidence" value="ECO:0007669"/>
    <property type="project" value="UniProtKB-KW"/>
</dbReference>
<keyword evidence="6 9" id="KW-0731">Sigma factor</keyword>
<dbReference type="PANTHER" id="PTHR32248:SF4">
    <property type="entry name" value="RNA POLYMERASE SIGMA-54 FACTOR"/>
    <property type="match status" value="1"/>
</dbReference>
<sequence length="538" mass="57192">MALSPRLDLRQSQSLVMTPQLQQAIKLLTLSNLEIESFIAGELERNPLLGTEEQGRSAAPGADGDGGADGEGEGDGWGEVWGDRDAPGDPVTADRLIAHGDGLADTPLDVDLVAETFHHDGPADAAPDHGGAGVAGDNSGDRTGGGTQDWEPSLGGGSDGGSAASADGPDFDSFAAPAASLGDHLLAQAGQCLSGPDLAIATHLIDLIDEAGYLRAALLDVAQRLGVPLATVERVLGVIHGFDPTGVGARSLAECLALQAREADRYDPAMARMIDNLDLLAAGKLAQLRRICGVDEEDLADMIRELRGYDPKPGLRFDGARVEAVSPDLFVTRRGDGWAIEINGATLPRLLVDRHYYAELCAGANKASRAWLGEQLQTANWLVKALDQRQRTIIKVATEIVRRQEGFFQKGVAHLRPLTLRQVAEAVGLHESTVSRVTSNKYLSCARGLFELKYFFTSAIQAADGGEAVSAEAVKTAIRTLIAAEQPDAILSDDTLVDMLRERGFDIARRTVAKYREAMGIGSSVQRRRQKALGMRAA</sequence>
<feature type="region of interest" description="Disordered" evidence="10">
    <location>
        <begin position="49"/>
        <end position="94"/>
    </location>
</feature>
<dbReference type="PRINTS" id="PR00045">
    <property type="entry name" value="SIGMA54FCT"/>
</dbReference>
<dbReference type="GO" id="GO:0001216">
    <property type="term" value="F:DNA-binding transcription activator activity"/>
    <property type="evidence" value="ECO:0007669"/>
    <property type="project" value="InterPro"/>
</dbReference>
<evidence type="ECO:0000256" key="2">
    <source>
        <dbReference type="ARBA" id="ARBA00022478"/>
    </source>
</evidence>
<dbReference type="InterPro" id="IPR038709">
    <property type="entry name" value="RpoN_core-bd_sf"/>
</dbReference>
<evidence type="ECO:0000256" key="5">
    <source>
        <dbReference type="ARBA" id="ARBA00023015"/>
    </source>
</evidence>
<dbReference type="RefSeq" id="WP_160591685.1">
    <property type="nucleotide sequence ID" value="NZ_CP047895.1"/>
</dbReference>
<dbReference type="Proteomes" id="UP000464468">
    <property type="component" value="Chromosome"/>
</dbReference>
<dbReference type="Pfam" id="PF04963">
    <property type="entry name" value="Sigma54_CBD"/>
    <property type="match status" value="1"/>
</dbReference>
<dbReference type="KEGG" id="schy:GVO57_02880"/>
<dbReference type="Pfam" id="PF04552">
    <property type="entry name" value="Sigma54_DBD"/>
    <property type="match status" value="1"/>
</dbReference>
<comment type="function">
    <text evidence="9">Sigma factors are initiation factors that promote the attachment of RNA polymerase to specific initiation sites and are then released.</text>
</comment>
<dbReference type="PROSITE" id="PS50044">
    <property type="entry name" value="SIGMA54_3"/>
    <property type="match status" value="1"/>
</dbReference>
<feature type="domain" description="RNA polymerase sigma factor 54 DNA-binding" evidence="11">
    <location>
        <begin position="371"/>
        <end position="529"/>
    </location>
</feature>
<keyword evidence="5 9" id="KW-0805">Transcription regulation</keyword>
<feature type="compositionally biased region" description="Low complexity" evidence="10">
    <location>
        <begin position="161"/>
        <end position="171"/>
    </location>
</feature>
<evidence type="ECO:0000256" key="10">
    <source>
        <dbReference type="SAM" id="MobiDB-lite"/>
    </source>
</evidence>
<dbReference type="GO" id="GO:0016987">
    <property type="term" value="F:sigma factor activity"/>
    <property type="evidence" value="ECO:0007669"/>
    <property type="project" value="UniProtKB-KW"/>
</dbReference>
<dbReference type="NCBIfam" id="NF009118">
    <property type="entry name" value="PRK12469.1"/>
    <property type="match status" value="1"/>
</dbReference>
<evidence type="ECO:0000256" key="7">
    <source>
        <dbReference type="ARBA" id="ARBA00023125"/>
    </source>
</evidence>
<comment type="similarity">
    <text evidence="1 9">Belongs to the sigma-54 factor family.</text>
</comment>
<keyword evidence="2 9" id="KW-0240">DNA-directed RNA polymerase</keyword>
<keyword evidence="14" id="KW-1185">Reference proteome</keyword>
<dbReference type="PROSITE" id="PS00718">
    <property type="entry name" value="SIGMA54_2"/>
    <property type="match status" value="1"/>
</dbReference>
<dbReference type="AlphaFoldDB" id="A0A7Z2NUI9"/>
<dbReference type="GO" id="GO:0006352">
    <property type="term" value="P:DNA-templated transcription initiation"/>
    <property type="evidence" value="ECO:0007669"/>
    <property type="project" value="InterPro"/>
</dbReference>
<evidence type="ECO:0000256" key="3">
    <source>
        <dbReference type="ARBA" id="ARBA00022679"/>
    </source>
</evidence>
<accession>A0A7Z2NUI9</accession>
<dbReference type="InterPro" id="IPR007046">
    <property type="entry name" value="RNA_pol_sigma_54_core-bd"/>
</dbReference>
<proteinExistence type="inferred from homology"/>
<evidence type="ECO:0000256" key="4">
    <source>
        <dbReference type="ARBA" id="ARBA00022695"/>
    </source>
</evidence>